<dbReference type="RefSeq" id="WP_238240625.1">
    <property type="nucleotide sequence ID" value="NZ_BPQQ01000070.1"/>
</dbReference>
<protein>
    <recommendedName>
        <fullName evidence="3">Lysophospholipase</fullName>
    </recommendedName>
</protein>
<organism evidence="1 2">
    <name type="scientific">Methylobacterium isbiliense</name>
    <dbReference type="NCBI Taxonomy" id="315478"/>
    <lineage>
        <taxon>Bacteria</taxon>
        <taxon>Pseudomonadati</taxon>
        <taxon>Pseudomonadota</taxon>
        <taxon>Alphaproteobacteria</taxon>
        <taxon>Hyphomicrobiales</taxon>
        <taxon>Methylobacteriaceae</taxon>
        <taxon>Methylobacterium</taxon>
    </lineage>
</organism>
<dbReference type="Proteomes" id="UP001055153">
    <property type="component" value="Unassembled WGS sequence"/>
</dbReference>
<evidence type="ECO:0000313" key="2">
    <source>
        <dbReference type="Proteomes" id="UP001055153"/>
    </source>
</evidence>
<accession>A0ABQ4SNG3</accession>
<sequence length="146" mass="16031">MPLHLLKLCVGCESIGDLETWIAARREAAEREGAAFEQVHTTRMVPKRADEIAGTGSLYWVIKGLVACRQPILAIRSFTDPEGIGRCRLVLDPGVIPVEPRPCRPFQGWRYLAAADAPRDLGRQTGADLAAMPEAMRRELVALGLL</sequence>
<reference evidence="1" key="2">
    <citation type="submission" date="2021-08" db="EMBL/GenBank/DDBJ databases">
        <authorList>
            <person name="Tani A."/>
            <person name="Ola A."/>
            <person name="Ogura Y."/>
            <person name="Katsura K."/>
            <person name="Hayashi T."/>
        </authorList>
    </citation>
    <scope>NUCLEOTIDE SEQUENCE</scope>
    <source>
        <strain evidence="1">DSM 17168</strain>
    </source>
</reference>
<dbReference type="EMBL" id="BPQQ01000070">
    <property type="protein sequence ID" value="GJE03231.1"/>
    <property type="molecule type" value="Genomic_DNA"/>
</dbReference>
<comment type="caution">
    <text evidence="1">The sequence shown here is derived from an EMBL/GenBank/DDBJ whole genome shotgun (WGS) entry which is preliminary data.</text>
</comment>
<gene>
    <name evidence="1" type="ORF">GMJLKIPL_5182</name>
</gene>
<dbReference type="Pfam" id="PF07370">
    <property type="entry name" value="DUF1489"/>
    <property type="match status" value="1"/>
</dbReference>
<dbReference type="InterPro" id="IPR008320">
    <property type="entry name" value="UCP032025"/>
</dbReference>
<proteinExistence type="predicted"/>
<evidence type="ECO:0008006" key="3">
    <source>
        <dbReference type="Google" id="ProtNLM"/>
    </source>
</evidence>
<dbReference type="PIRSF" id="PIRSF032025">
    <property type="entry name" value="UCP032025"/>
    <property type="match status" value="1"/>
</dbReference>
<name>A0ABQ4SNG3_9HYPH</name>
<keyword evidence="2" id="KW-1185">Reference proteome</keyword>
<reference evidence="1" key="1">
    <citation type="journal article" date="2021" name="Front. Microbiol.">
        <title>Comprehensive Comparative Genomics and Phenotyping of Methylobacterium Species.</title>
        <authorList>
            <person name="Alessa O."/>
            <person name="Ogura Y."/>
            <person name="Fujitani Y."/>
            <person name="Takami H."/>
            <person name="Hayashi T."/>
            <person name="Sahin N."/>
            <person name="Tani A."/>
        </authorList>
    </citation>
    <scope>NUCLEOTIDE SEQUENCE</scope>
    <source>
        <strain evidence="1">DSM 17168</strain>
    </source>
</reference>
<evidence type="ECO:0000313" key="1">
    <source>
        <dbReference type="EMBL" id="GJE03231.1"/>
    </source>
</evidence>